<proteinExistence type="predicted"/>
<dbReference type="AlphaFoldDB" id="A0A9P3LE84"/>
<accession>A0A9P3LE84</accession>
<sequence>MGLSEEDMHRMREPLRIASDPSRWIEKLESVFRGIPQGGDNIVPEFPPTPQSPSGASGDPDSTTSSSSSNSSLSSRVSAGWK</sequence>
<evidence type="ECO:0000256" key="1">
    <source>
        <dbReference type="SAM" id="MobiDB-lite"/>
    </source>
</evidence>
<feature type="compositionally biased region" description="Basic and acidic residues" evidence="1">
    <location>
        <begin position="1"/>
        <end position="15"/>
    </location>
</feature>
<dbReference type="Proteomes" id="UP000703269">
    <property type="component" value="Unassembled WGS sequence"/>
</dbReference>
<keyword evidence="3" id="KW-1185">Reference proteome</keyword>
<feature type="compositionally biased region" description="Low complexity" evidence="1">
    <location>
        <begin position="54"/>
        <end position="82"/>
    </location>
</feature>
<feature type="region of interest" description="Disordered" evidence="1">
    <location>
        <begin position="34"/>
        <end position="82"/>
    </location>
</feature>
<reference evidence="2 3" key="1">
    <citation type="submission" date="2021-08" db="EMBL/GenBank/DDBJ databases">
        <title>Draft Genome Sequence of Phanerochaete sordida strain YK-624.</title>
        <authorList>
            <person name="Mori T."/>
            <person name="Dohra H."/>
            <person name="Suzuki T."/>
            <person name="Kawagishi H."/>
            <person name="Hirai H."/>
        </authorList>
    </citation>
    <scope>NUCLEOTIDE SEQUENCE [LARGE SCALE GENOMIC DNA]</scope>
    <source>
        <strain evidence="2 3">YK-624</strain>
    </source>
</reference>
<protein>
    <submittedName>
        <fullName evidence="2">Uncharacterized protein</fullName>
    </submittedName>
</protein>
<feature type="region of interest" description="Disordered" evidence="1">
    <location>
        <begin position="1"/>
        <end position="20"/>
    </location>
</feature>
<gene>
    <name evidence="2" type="ORF">PsYK624_081580</name>
</gene>
<name>A0A9P3LE84_9APHY</name>
<evidence type="ECO:0000313" key="3">
    <source>
        <dbReference type="Proteomes" id="UP000703269"/>
    </source>
</evidence>
<dbReference type="EMBL" id="BPQB01000024">
    <property type="protein sequence ID" value="GJE92005.1"/>
    <property type="molecule type" value="Genomic_DNA"/>
</dbReference>
<organism evidence="2 3">
    <name type="scientific">Phanerochaete sordida</name>
    <dbReference type="NCBI Taxonomy" id="48140"/>
    <lineage>
        <taxon>Eukaryota</taxon>
        <taxon>Fungi</taxon>
        <taxon>Dikarya</taxon>
        <taxon>Basidiomycota</taxon>
        <taxon>Agaricomycotina</taxon>
        <taxon>Agaricomycetes</taxon>
        <taxon>Polyporales</taxon>
        <taxon>Phanerochaetaceae</taxon>
        <taxon>Phanerochaete</taxon>
    </lineage>
</organism>
<comment type="caution">
    <text evidence="2">The sequence shown here is derived from an EMBL/GenBank/DDBJ whole genome shotgun (WGS) entry which is preliminary data.</text>
</comment>
<evidence type="ECO:0000313" key="2">
    <source>
        <dbReference type="EMBL" id="GJE92005.1"/>
    </source>
</evidence>